<protein>
    <submittedName>
        <fullName evidence="5">Uncharacterized protein</fullName>
    </submittedName>
</protein>
<evidence type="ECO:0000256" key="4">
    <source>
        <dbReference type="SAM" id="Phobius"/>
    </source>
</evidence>
<dbReference type="PANTHER" id="PTHR46093:SF18">
    <property type="entry name" value="FIBRONECTIN TYPE-III DOMAIN-CONTAINING PROTEIN"/>
    <property type="match status" value="1"/>
</dbReference>
<feature type="compositionally biased region" description="Acidic residues" evidence="3">
    <location>
        <begin position="234"/>
        <end position="260"/>
    </location>
</feature>
<keyword evidence="4" id="KW-0812">Transmembrane</keyword>
<dbReference type="OrthoDB" id="4447at2759"/>
<dbReference type="InterPro" id="IPR032675">
    <property type="entry name" value="LRR_dom_sf"/>
</dbReference>
<evidence type="ECO:0000256" key="1">
    <source>
        <dbReference type="ARBA" id="ARBA00022441"/>
    </source>
</evidence>
<sequence length="874" mass="96319">MATVTLQTAPLASGQMWGALTPSPLSAFTPIICRLPFGACLSWRRERTNQRGGFGRFIEDATERAFVRDLRPSPSLHSLDDDDDMPDPNHLSERDQMRESFLDAPDLLTSFLQRDNPPDLRHVNGVAVCPRWLALDDPRKSQSQHRYKLSIQNITPPRKVLPKTMSLLRGDRLVSQYIEASRSREPCWAHLPFEVLCHIMRRVCCAHAELPSPSGGGAGRFEGREALDGKEPDVGDGENSDGGEGEEFDESDSEDECEPMDETWSSSAEVDLYACLLVCRGWAPAASEVLWEWVQITSKTRFADLAFASFYLSLCYGREQAGNIRYLDLSFIKTWHVSRERYMPFFEKLQGLRGLTLLKLFSETAGALIKDILPLLYVTSPRLIMLNKPYDDELLETDPILRDGVVQIARTLHKIRVPPHPSTDLQYGPHKSRRGRPRPQGLANNCLSRLECIEFPAAQRGTPNISINFIVKLASLQPPLRWVVLARSHLADELLLACLLHSYPTIEELDISGCKPVTDATLAILGNHPPLRSLNISALPKITVPEIVMLLLKRGSRLCLLVFDSPRSGKQKLVMFAAIASNAPNLKHLQTFQWAANYVQGVASFPTQASSMAFIGDSGFIFGAPRTLSLVAAPNGPQERIYPCVATLGTDSLLVSGGNSGNGSHPFGDTFVFNILSNSWTIVPVTPMIRSGAPCATINGSVYLFGGTDIFNAYNGIWMFDSNSHAWKFIQSASGLPPSPRAFASMTSVNSRWLVVSGGPLDNQFYYFDLFALEWYDGSTGSPLITLISVSSSSSTPASSGASIEVIMGPVAGVVFLAPAVAFALLYLRRRRLLGNNLSHPGVPRRRAYCPSIYCRFRISGTGRALDPSPSPVH</sequence>
<dbReference type="SUPFAM" id="SSF117281">
    <property type="entry name" value="Kelch motif"/>
    <property type="match status" value="1"/>
</dbReference>
<feature type="transmembrane region" description="Helical" evidence="4">
    <location>
        <begin position="807"/>
        <end position="828"/>
    </location>
</feature>
<keyword evidence="4" id="KW-0472">Membrane</keyword>
<name>A0A4P9WIU7_9FUNG</name>
<dbReference type="Proteomes" id="UP000269721">
    <property type="component" value="Unassembled WGS sequence"/>
</dbReference>
<keyword evidence="4" id="KW-1133">Transmembrane helix</keyword>
<feature type="region of interest" description="Disordered" evidence="3">
    <location>
        <begin position="419"/>
        <end position="439"/>
    </location>
</feature>
<dbReference type="Gene3D" id="2.120.10.80">
    <property type="entry name" value="Kelch-type beta propeller"/>
    <property type="match status" value="1"/>
</dbReference>
<evidence type="ECO:0000313" key="5">
    <source>
        <dbReference type="EMBL" id="RKO91833.1"/>
    </source>
</evidence>
<dbReference type="EMBL" id="KZ994884">
    <property type="protein sequence ID" value="RKO91833.1"/>
    <property type="molecule type" value="Genomic_DNA"/>
</dbReference>
<dbReference type="AlphaFoldDB" id="A0A4P9WIU7"/>
<keyword evidence="1" id="KW-0880">Kelch repeat</keyword>
<organism evidence="5 6">
    <name type="scientific">Blyttiomyces helicus</name>
    <dbReference type="NCBI Taxonomy" id="388810"/>
    <lineage>
        <taxon>Eukaryota</taxon>
        <taxon>Fungi</taxon>
        <taxon>Fungi incertae sedis</taxon>
        <taxon>Chytridiomycota</taxon>
        <taxon>Chytridiomycota incertae sedis</taxon>
        <taxon>Chytridiomycetes</taxon>
        <taxon>Chytridiomycetes incertae sedis</taxon>
        <taxon>Blyttiomyces</taxon>
    </lineage>
</organism>
<dbReference type="Pfam" id="PF24681">
    <property type="entry name" value="Kelch_KLHDC2_KLHL20_DRC7"/>
    <property type="match status" value="1"/>
</dbReference>
<evidence type="ECO:0000313" key="6">
    <source>
        <dbReference type="Proteomes" id="UP000269721"/>
    </source>
</evidence>
<feature type="compositionally biased region" description="Basic and acidic residues" evidence="3">
    <location>
        <begin position="221"/>
        <end position="233"/>
    </location>
</feature>
<dbReference type="PANTHER" id="PTHR46093">
    <property type="entry name" value="ACYL-COA-BINDING DOMAIN-CONTAINING PROTEIN 5"/>
    <property type="match status" value="1"/>
</dbReference>
<keyword evidence="6" id="KW-1185">Reference proteome</keyword>
<feature type="region of interest" description="Disordered" evidence="3">
    <location>
        <begin position="215"/>
        <end position="260"/>
    </location>
</feature>
<keyword evidence="2" id="KW-0677">Repeat</keyword>
<accession>A0A4P9WIU7</accession>
<dbReference type="Gene3D" id="3.80.10.10">
    <property type="entry name" value="Ribonuclease Inhibitor"/>
    <property type="match status" value="1"/>
</dbReference>
<feature type="region of interest" description="Disordered" evidence="3">
    <location>
        <begin position="70"/>
        <end position="92"/>
    </location>
</feature>
<gene>
    <name evidence="5" type="ORF">BDK51DRAFT_44106</name>
</gene>
<reference evidence="6" key="1">
    <citation type="journal article" date="2018" name="Nat. Microbiol.">
        <title>Leveraging single-cell genomics to expand the fungal tree of life.</title>
        <authorList>
            <person name="Ahrendt S.R."/>
            <person name="Quandt C.A."/>
            <person name="Ciobanu D."/>
            <person name="Clum A."/>
            <person name="Salamov A."/>
            <person name="Andreopoulos B."/>
            <person name="Cheng J.F."/>
            <person name="Woyke T."/>
            <person name="Pelin A."/>
            <person name="Henrissat B."/>
            <person name="Reynolds N.K."/>
            <person name="Benny G.L."/>
            <person name="Smith M.E."/>
            <person name="James T.Y."/>
            <person name="Grigoriev I.V."/>
        </authorList>
    </citation>
    <scope>NUCLEOTIDE SEQUENCE [LARGE SCALE GENOMIC DNA]</scope>
</reference>
<evidence type="ECO:0000256" key="2">
    <source>
        <dbReference type="ARBA" id="ARBA00022737"/>
    </source>
</evidence>
<proteinExistence type="predicted"/>
<dbReference type="InterPro" id="IPR015915">
    <property type="entry name" value="Kelch-typ_b-propeller"/>
</dbReference>
<feature type="non-terminal residue" evidence="5">
    <location>
        <position position="874"/>
    </location>
</feature>
<evidence type="ECO:0000256" key="3">
    <source>
        <dbReference type="SAM" id="MobiDB-lite"/>
    </source>
</evidence>
<dbReference type="SUPFAM" id="SSF52047">
    <property type="entry name" value="RNI-like"/>
    <property type="match status" value="1"/>
</dbReference>